<dbReference type="AlphaFoldDB" id="A0A1M4UMM4"/>
<organism evidence="1 2">
    <name type="scientific">Desulforamulus putei DSM 12395</name>
    <dbReference type="NCBI Taxonomy" id="1121429"/>
    <lineage>
        <taxon>Bacteria</taxon>
        <taxon>Bacillati</taxon>
        <taxon>Bacillota</taxon>
        <taxon>Clostridia</taxon>
        <taxon>Eubacteriales</taxon>
        <taxon>Peptococcaceae</taxon>
        <taxon>Desulforamulus</taxon>
    </lineage>
</organism>
<dbReference type="RefSeq" id="WP_200798115.1">
    <property type="nucleotide sequence ID" value="NZ_FQUY01000003.1"/>
</dbReference>
<dbReference type="EMBL" id="FQUY01000003">
    <property type="protein sequence ID" value="SHE57976.1"/>
    <property type="molecule type" value="Genomic_DNA"/>
</dbReference>
<proteinExistence type="predicted"/>
<evidence type="ECO:0000313" key="1">
    <source>
        <dbReference type="EMBL" id="SHE57976.1"/>
    </source>
</evidence>
<reference evidence="2" key="1">
    <citation type="submission" date="2016-11" db="EMBL/GenBank/DDBJ databases">
        <authorList>
            <person name="Varghese N."/>
            <person name="Submissions S."/>
        </authorList>
    </citation>
    <scope>NUCLEOTIDE SEQUENCE [LARGE SCALE GENOMIC DNA]</scope>
    <source>
        <strain evidence="2">DSM 12395</strain>
    </source>
</reference>
<sequence>MNCPVCGGKATGKVGIDQYYCWDCCVEFRMNKEGVDIFEVAEDGSLVAFDPHNTALY</sequence>
<keyword evidence="2" id="KW-1185">Reference proteome</keyword>
<dbReference type="Proteomes" id="UP000184148">
    <property type="component" value="Unassembled WGS sequence"/>
</dbReference>
<name>A0A1M4UMM4_9FIRM</name>
<dbReference type="STRING" id="1121429.SAMN02745133_00702"/>
<gene>
    <name evidence="1" type="ORF">SAMN02745133_00702</name>
</gene>
<accession>A0A1M4UMM4</accession>
<evidence type="ECO:0000313" key="2">
    <source>
        <dbReference type="Proteomes" id="UP000184148"/>
    </source>
</evidence>
<protein>
    <submittedName>
        <fullName evidence="1">Uncharacterized protein</fullName>
    </submittedName>
</protein>